<organism evidence="1 2">
    <name type="scientific">Crocosphaera chwakensis CCY0110</name>
    <dbReference type="NCBI Taxonomy" id="391612"/>
    <lineage>
        <taxon>Bacteria</taxon>
        <taxon>Bacillati</taxon>
        <taxon>Cyanobacteriota</taxon>
        <taxon>Cyanophyceae</taxon>
        <taxon>Oscillatoriophycideae</taxon>
        <taxon>Chroococcales</taxon>
        <taxon>Aphanothecaceae</taxon>
        <taxon>Crocosphaera</taxon>
        <taxon>Crocosphaera chwakensis</taxon>
    </lineage>
</organism>
<dbReference type="EMBL" id="AAXW01000002">
    <property type="protein sequence ID" value="EAZ93418.1"/>
    <property type="molecule type" value="Genomic_DNA"/>
</dbReference>
<keyword evidence="2" id="KW-1185">Reference proteome</keyword>
<proteinExistence type="predicted"/>
<evidence type="ECO:0000313" key="2">
    <source>
        <dbReference type="Proteomes" id="UP000003781"/>
    </source>
</evidence>
<comment type="caution">
    <text evidence="1">The sequence shown here is derived from an EMBL/GenBank/DDBJ whole genome shotgun (WGS) entry which is preliminary data.</text>
</comment>
<gene>
    <name evidence="1" type="ORF">CY0110_16522</name>
</gene>
<name>A3IHY6_9CHRO</name>
<dbReference type="AlphaFoldDB" id="A3IHY6"/>
<protein>
    <submittedName>
        <fullName evidence="1">Uncharacterized protein</fullName>
    </submittedName>
</protein>
<dbReference type="Proteomes" id="UP000003781">
    <property type="component" value="Unassembled WGS sequence"/>
</dbReference>
<accession>A3IHY6</accession>
<reference evidence="1 2" key="1">
    <citation type="submission" date="2007-03" db="EMBL/GenBank/DDBJ databases">
        <authorList>
            <person name="Stal L."/>
            <person name="Ferriera S."/>
            <person name="Johnson J."/>
            <person name="Kravitz S."/>
            <person name="Beeson K."/>
            <person name="Sutton G."/>
            <person name="Rogers Y.-H."/>
            <person name="Friedman R."/>
            <person name="Frazier M."/>
            <person name="Venter J.C."/>
        </authorList>
    </citation>
    <scope>NUCLEOTIDE SEQUENCE [LARGE SCALE GENOMIC DNA]</scope>
    <source>
        <strain evidence="1 2">CCY0110</strain>
    </source>
</reference>
<sequence length="36" mass="4104">MDCLLFPQLNKVRSCNRPSGLYRFCVLLGSLSVIFL</sequence>
<evidence type="ECO:0000313" key="1">
    <source>
        <dbReference type="EMBL" id="EAZ93418.1"/>
    </source>
</evidence>